<evidence type="ECO:0000313" key="8">
    <source>
        <dbReference type="EMBL" id="BBZ90080.1"/>
    </source>
</evidence>
<dbReference type="EMBL" id="LC521326">
    <property type="protein sequence ID" value="BBZ90080.1"/>
    <property type="molecule type" value="Genomic_RNA"/>
</dbReference>
<dbReference type="GO" id="GO:0000166">
    <property type="term" value="F:nucleotide binding"/>
    <property type="evidence" value="ECO:0007669"/>
    <property type="project" value="UniProtKB-KW"/>
</dbReference>
<dbReference type="SUPFAM" id="SSF56672">
    <property type="entry name" value="DNA/RNA polymerases"/>
    <property type="match status" value="1"/>
</dbReference>
<dbReference type="EC" id="2.7.7.48" evidence="7"/>
<sequence>MATVYGGNMLGTSGMVHRHYYTEEVLRANVDAALKVLHESPKKADVVKRCIMFESISPIIYNKMINNPQPNSVFTRCCMDRMKRVKCRVVELGRLGLHLVSQLKLTDYIAKGVSEDMTVVTTAGRSDPMRGAAYSILCMPFPMQVDCDDAFSDRLAQCALKELPKTSRVVDLKDRDSRKQWFPLKNHPGATNKANVFLSEVCKSLEEISSHSYWQFNDAISHLAGLCSDDQAAAVAMAGYSFGMRVTKPMHTAARLLYDPKGAKSLTLVIKSLGLNGTLVGAMLCEATCLQGRGIGAEGADDDRKYRCVKSEVDKRVHHLDKTKLRSAIRDVYATELPHGKMEFEERQDYWTKRWLWCVNGSHSRTIERLNPQYAIKDDSLKGLRLHRKVFAEHMTKEIISDWDGKCYFTQSMKLEPGKTRFIYAGDSIAYFAFDYLLSAVEKAWLNKRVVLDPGAIGTYGMGRRLKRLKSRGGVNVMLDYDDMNSRHSNDSMRIVFEELIAHVGFTDPVGQKIIDSFDQCFMWSPELQMHERIAGTMMSGHRATTFINSVLNYAYIATVYPKFTACVSMHVGDDVFVLVQGYVAAYELTEACIAGGLRMNPMKQSIGEHTAEFLRVAYRSNHCLGYVMRAIASVVNGNWSNELMLGYQEGLETILSSAWTLANRSALISTSLLLKHSMRRLARCGGRVAEKLLIGEYIREGSAGRFYGRDTHSIEIDYEDEAVDQAVEEAIKTSANSATNDYLTHHAQPVEIFALTYLNTSIQKDMLKSSYAKTLRTAVSRDLNEEDEAEVRERYYKIRGMYLVDEVWNKEVDRGLLSGFPLLELVKNTLKRRPQLVHEMLTMLTGDYYLQRDIEKVAWGVQGRGCAIDGYLSWSDAQSIAKKCDGEMVKVTYMCYV</sequence>
<evidence type="ECO:0000256" key="5">
    <source>
        <dbReference type="ARBA" id="ARBA00022741"/>
    </source>
</evidence>
<keyword evidence="5 7" id="KW-0547">Nucleotide-binding</keyword>
<accession>A0A6J4BSD6</accession>
<evidence type="ECO:0000256" key="1">
    <source>
        <dbReference type="ARBA" id="ARBA00010455"/>
    </source>
</evidence>
<dbReference type="Pfam" id="PF02123">
    <property type="entry name" value="RdRP_4"/>
    <property type="match status" value="1"/>
</dbReference>
<evidence type="ECO:0000256" key="3">
    <source>
        <dbReference type="ARBA" id="ARBA00022679"/>
    </source>
</evidence>
<dbReference type="GO" id="GO:0006351">
    <property type="term" value="P:DNA-templated transcription"/>
    <property type="evidence" value="ECO:0007669"/>
    <property type="project" value="InterPro"/>
</dbReference>
<comment type="catalytic activity">
    <reaction evidence="6 7">
        <text>RNA(n) + a ribonucleoside 5'-triphosphate = RNA(n+1) + diphosphate</text>
        <dbReference type="Rhea" id="RHEA:21248"/>
        <dbReference type="Rhea" id="RHEA-COMP:14527"/>
        <dbReference type="Rhea" id="RHEA-COMP:17342"/>
        <dbReference type="ChEBI" id="CHEBI:33019"/>
        <dbReference type="ChEBI" id="CHEBI:61557"/>
        <dbReference type="ChEBI" id="CHEBI:140395"/>
        <dbReference type="EC" id="2.7.7.48"/>
    </reaction>
</comment>
<dbReference type="GO" id="GO:0003723">
    <property type="term" value="F:RNA binding"/>
    <property type="evidence" value="ECO:0007669"/>
    <property type="project" value="InterPro"/>
</dbReference>
<protein>
    <recommendedName>
        <fullName evidence="7">RNA-directed RNA polymerase</fullName>
        <ecNumber evidence="7">2.7.7.48</ecNumber>
    </recommendedName>
</protein>
<keyword evidence="7" id="KW-0693">Viral RNA replication</keyword>
<evidence type="ECO:0000256" key="7">
    <source>
        <dbReference type="RuleBase" id="RU364050"/>
    </source>
</evidence>
<evidence type="ECO:0000256" key="6">
    <source>
        <dbReference type="ARBA" id="ARBA00048744"/>
    </source>
</evidence>
<dbReference type="InterPro" id="IPR043502">
    <property type="entry name" value="DNA/RNA_pol_sf"/>
</dbReference>
<dbReference type="InterPro" id="IPR001795">
    <property type="entry name" value="RNA-dir_pol_luteovirus"/>
</dbReference>
<dbReference type="GO" id="GO:0003968">
    <property type="term" value="F:RNA-directed RNA polymerase activity"/>
    <property type="evidence" value="ECO:0007669"/>
    <property type="project" value="UniProtKB-KW"/>
</dbReference>
<evidence type="ECO:0000256" key="4">
    <source>
        <dbReference type="ARBA" id="ARBA00022695"/>
    </source>
</evidence>
<keyword evidence="3 7" id="KW-0808">Transferase</keyword>
<name>A0A6J4BSD6_9VIRU</name>
<proteinExistence type="inferred from homology"/>
<organism evidence="8">
    <name type="scientific">Diatom totivirus 1</name>
    <dbReference type="NCBI Taxonomy" id="2706913"/>
    <lineage>
        <taxon>Viruses</taxon>
        <taxon>Riboviria</taxon>
        <taxon>Orthornavirae</taxon>
        <taxon>Duplornaviricota</taxon>
        <taxon>Chrymotiviricetes</taxon>
        <taxon>Ghabrivirales</taxon>
        <taxon>Totiviridae</taxon>
    </lineage>
</organism>
<keyword evidence="2 7" id="KW-0696">RNA-directed RNA polymerase</keyword>
<reference evidence="8" key="1">
    <citation type="journal article" date="2020" name="Microbes Environ.">
        <title>Viral RNA genomes identified from marine macroalgae and a diatom.</title>
        <authorList>
            <person name="Chiba Y."/>
            <person name="Tomarum Y."/>
            <person name="Shimabukuro H."/>
            <person name="Kimura K."/>
            <person name="Hirai M."/>
            <person name="Takaki Y."/>
            <person name="Hagiwara D."/>
            <person name="Nunoura T."/>
            <person name="Urayama S."/>
        </authorList>
    </citation>
    <scope>NUCLEOTIDE SEQUENCE</scope>
    <source>
        <strain evidence="8">Chiba6</strain>
    </source>
</reference>
<keyword evidence="4 7" id="KW-0548">Nucleotidyltransferase</keyword>
<comment type="similarity">
    <text evidence="1">Belongs to the totiviridae RNA-directed RNA polymerase family.</text>
</comment>
<gene>
    <name evidence="8" type="primary">RdRp</name>
</gene>
<evidence type="ECO:0000256" key="2">
    <source>
        <dbReference type="ARBA" id="ARBA00022484"/>
    </source>
</evidence>